<dbReference type="InterPro" id="IPR042070">
    <property type="entry name" value="PucR_C-HTH_sf"/>
</dbReference>
<evidence type="ECO:0000256" key="2">
    <source>
        <dbReference type="SAM" id="MobiDB-lite"/>
    </source>
</evidence>
<evidence type="ECO:0000259" key="4">
    <source>
        <dbReference type="Pfam" id="PF17853"/>
    </source>
</evidence>
<dbReference type="PANTHER" id="PTHR33744:SF1">
    <property type="entry name" value="DNA-BINDING TRANSCRIPTIONAL ACTIVATOR ADER"/>
    <property type="match status" value="1"/>
</dbReference>
<sequence length="279" mass="29041">MLSPPARTGVILTTAVRRSGPGPEQGIGPQGRAENGAGMRQRGEERGWALLDALLDDETGQDLAALAGAVLGLPEQGRYAVAVVAERGRAWNRPADAHGMRLLWRSRPDREIAVVALGEADPAAVAVLLSGTGPGPGGVSPVVDGLSALGTARRLADAALLTCGKGGEAVVCLDGRVPEALMAGQPALAAYLATDVFGALLTRDPTDRALLVSTLDAWVECGGSAGRTAVRLCCHRNTVLNRLRRLEELTSRSLSRPRELVELMLALDAVRLGFSPPGD</sequence>
<dbReference type="Gene3D" id="1.10.10.2840">
    <property type="entry name" value="PucR C-terminal helix-turn-helix domain"/>
    <property type="match status" value="1"/>
</dbReference>
<protein>
    <submittedName>
        <fullName evidence="5">Helix-turn-helix domain-containing protein</fullName>
    </submittedName>
</protein>
<evidence type="ECO:0000256" key="1">
    <source>
        <dbReference type="ARBA" id="ARBA00006754"/>
    </source>
</evidence>
<dbReference type="Pfam" id="PF13556">
    <property type="entry name" value="HTH_30"/>
    <property type="match status" value="1"/>
</dbReference>
<feature type="region of interest" description="Disordered" evidence="2">
    <location>
        <begin position="16"/>
        <end position="41"/>
    </location>
</feature>
<evidence type="ECO:0000259" key="3">
    <source>
        <dbReference type="Pfam" id="PF13556"/>
    </source>
</evidence>
<dbReference type="Pfam" id="PF17853">
    <property type="entry name" value="GGDEF_2"/>
    <property type="match status" value="1"/>
</dbReference>
<dbReference type="InterPro" id="IPR041522">
    <property type="entry name" value="CdaR_GGDEF"/>
</dbReference>
<comment type="similarity">
    <text evidence="1">Belongs to the CdaR family.</text>
</comment>
<dbReference type="PANTHER" id="PTHR33744">
    <property type="entry name" value="CARBOHYDRATE DIACID REGULATOR"/>
    <property type="match status" value="1"/>
</dbReference>
<dbReference type="InterPro" id="IPR051448">
    <property type="entry name" value="CdaR-like_regulators"/>
</dbReference>
<feature type="domain" description="PucR C-terminal helix-turn-helix" evidence="3">
    <location>
        <begin position="211"/>
        <end position="269"/>
    </location>
</feature>
<dbReference type="Proteomes" id="UP001235744">
    <property type="component" value="Chromosome"/>
</dbReference>
<proteinExistence type="inferred from homology"/>
<organism evidence="5 6">
    <name type="scientific">Streptomyces poriferorum</name>
    <dbReference type="NCBI Taxonomy" id="2798799"/>
    <lineage>
        <taxon>Bacteria</taxon>
        <taxon>Bacillati</taxon>
        <taxon>Actinomycetota</taxon>
        <taxon>Actinomycetes</taxon>
        <taxon>Kitasatosporales</taxon>
        <taxon>Streptomycetaceae</taxon>
        <taxon>Streptomyces</taxon>
    </lineage>
</organism>
<evidence type="ECO:0000313" key="5">
    <source>
        <dbReference type="EMBL" id="WLQ55079.1"/>
    </source>
</evidence>
<accession>A0ABY9IKZ3</accession>
<feature type="domain" description="CdaR GGDEF-like" evidence="4">
    <location>
        <begin position="65"/>
        <end position="160"/>
    </location>
</feature>
<dbReference type="RefSeq" id="WP_306105961.1">
    <property type="nucleotide sequence ID" value="NZ_CP120988.1"/>
</dbReference>
<evidence type="ECO:0000313" key="6">
    <source>
        <dbReference type="Proteomes" id="UP001235744"/>
    </source>
</evidence>
<gene>
    <name evidence="5" type="ORF">P8A19_06325</name>
</gene>
<dbReference type="EMBL" id="CP120988">
    <property type="protein sequence ID" value="WLQ55079.1"/>
    <property type="molecule type" value="Genomic_DNA"/>
</dbReference>
<name>A0ABY9IKZ3_9ACTN</name>
<keyword evidence="6" id="KW-1185">Reference proteome</keyword>
<reference evidence="5 6" key="1">
    <citation type="submission" date="2023-03" db="EMBL/GenBank/DDBJ databases">
        <title>Isolation and description of six Streptomyces strains from soil environments, able to metabolize different microbial glucans.</title>
        <authorList>
            <person name="Widen T."/>
            <person name="Larsbrink J."/>
        </authorList>
    </citation>
    <scope>NUCLEOTIDE SEQUENCE [LARGE SCALE GENOMIC DNA]</scope>
    <source>
        <strain evidence="5 6">Alt2</strain>
    </source>
</reference>
<dbReference type="InterPro" id="IPR025736">
    <property type="entry name" value="PucR_C-HTH_dom"/>
</dbReference>